<gene>
    <name evidence="2" type="ORF">FALBO_14277</name>
</gene>
<sequence length="130" mass="13897">SVSLTSTKEELLAEQDPAEMEQQSDRERGPTDGLTTNVGQDTAESRGWTLDQQRINRATASKQASNAECYIVILTPIPIPSRGAGSLAAAEDGTSMWPVAPKRNGVERGAAQKAKAKRRPVGRAPATRDP</sequence>
<feature type="region of interest" description="Disordered" evidence="1">
    <location>
        <begin position="98"/>
        <end position="130"/>
    </location>
</feature>
<dbReference type="EMBL" id="JAADYS010002295">
    <property type="protein sequence ID" value="KAF4458974.1"/>
    <property type="molecule type" value="Genomic_DNA"/>
</dbReference>
<name>A0A8H4L0F7_9HYPO</name>
<feature type="compositionally biased region" description="Polar residues" evidence="1">
    <location>
        <begin position="33"/>
        <end position="42"/>
    </location>
</feature>
<dbReference type="Proteomes" id="UP000554235">
    <property type="component" value="Unassembled WGS sequence"/>
</dbReference>
<feature type="non-terminal residue" evidence="2">
    <location>
        <position position="1"/>
    </location>
</feature>
<keyword evidence="3" id="KW-1185">Reference proteome</keyword>
<organism evidence="2 3">
    <name type="scientific">Fusarium albosuccineum</name>
    <dbReference type="NCBI Taxonomy" id="1237068"/>
    <lineage>
        <taxon>Eukaryota</taxon>
        <taxon>Fungi</taxon>
        <taxon>Dikarya</taxon>
        <taxon>Ascomycota</taxon>
        <taxon>Pezizomycotina</taxon>
        <taxon>Sordariomycetes</taxon>
        <taxon>Hypocreomycetidae</taxon>
        <taxon>Hypocreales</taxon>
        <taxon>Nectriaceae</taxon>
        <taxon>Fusarium</taxon>
        <taxon>Fusarium decemcellulare species complex</taxon>
    </lineage>
</organism>
<protein>
    <submittedName>
        <fullName evidence="2">Uncharacterized protein</fullName>
    </submittedName>
</protein>
<evidence type="ECO:0000313" key="3">
    <source>
        <dbReference type="Proteomes" id="UP000554235"/>
    </source>
</evidence>
<proteinExistence type="predicted"/>
<evidence type="ECO:0000313" key="2">
    <source>
        <dbReference type="EMBL" id="KAF4458974.1"/>
    </source>
</evidence>
<feature type="region of interest" description="Disordered" evidence="1">
    <location>
        <begin position="1"/>
        <end position="50"/>
    </location>
</feature>
<dbReference type="AlphaFoldDB" id="A0A8H4L0F7"/>
<evidence type="ECO:0000256" key="1">
    <source>
        <dbReference type="SAM" id="MobiDB-lite"/>
    </source>
</evidence>
<comment type="caution">
    <text evidence="2">The sequence shown here is derived from an EMBL/GenBank/DDBJ whole genome shotgun (WGS) entry which is preliminary data.</text>
</comment>
<accession>A0A8H4L0F7</accession>
<reference evidence="2 3" key="1">
    <citation type="submission" date="2020-01" db="EMBL/GenBank/DDBJ databases">
        <title>Identification and distribution of gene clusters putatively required for synthesis of sphingolipid metabolism inhibitors in phylogenetically diverse species of the filamentous fungus Fusarium.</title>
        <authorList>
            <person name="Kim H.-S."/>
            <person name="Busman M."/>
            <person name="Brown D.W."/>
            <person name="Divon H."/>
            <person name="Uhlig S."/>
            <person name="Proctor R.H."/>
        </authorList>
    </citation>
    <scope>NUCLEOTIDE SEQUENCE [LARGE SCALE GENOMIC DNA]</scope>
    <source>
        <strain evidence="2 3">NRRL 20459</strain>
    </source>
</reference>